<dbReference type="SMART" id="SM00028">
    <property type="entry name" value="TPR"/>
    <property type="match status" value="3"/>
</dbReference>
<evidence type="ECO:0000256" key="1">
    <source>
        <dbReference type="PROSITE-ProRule" id="PRU00339"/>
    </source>
</evidence>
<organism evidence="4 5">
    <name type="scientific">Aureicoccus marinus</name>
    <dbReference type="NCBI Taxonomy" id="754435"/>
    <lineage>
        <taxon>Bacteria</taxon>
        <taxon>Pseudomonadati</taxon>
        <taxon>Bacteroidota</taxon>
        <taxon>Flavobacteriia</taxon>
        <taxon>Flavobacteriales</taxon>
        <taxon>Flavobacteriaceae</taxon>
        <taxon>Aureicoccus</taxon>
    </lineage>
</organism>
<keyword evidence="3" id="KW-1133">Transmembrane helix</keyword>
<feature type="transmembrane region" description="Helical" evidence="3">
    <location>
        <begin position="50"/>
        <end position="69"/>
    </location>
</feature>
<proteinExistence type="predicted"/>
<dbReference type="EMBL" id="MQVX01000001">
    <property type="protein sequence ID" value="PQJ14703.1"/>
    <property type="molecule type" value="Genomic_DNA"/>
</dbReference>
<keyword evidence="3" id="KW-0472">Membrane</keyword>
<evidence type="ECO:0000256" key="2">
    <source>
        <dbReference type="SAM" id="MobiDB-lite"/>
    </source>
</evidence>
<evidence type="ECO:0000313" key="4">
    <source>
        <dbReference type="EMBL" id="PQJ14703.1"/>
    </source>
</evidence>
<dbReference type="InterPro" id="IPR019734">
    <property type="entry name" value="TPR_rpt"/>
</dbReference>
<evidence type="ECO:0000313" key="5">
    <source>
        <dbReference type="Proteomes" id="UP000239366"/>
    </source>
</evidence>
<dbReference type="InterPro" id="IPR011990">
    <property type="entry name" value="TPR-like_helical_dom_sf"/>
</dbReference>
<keyword evidence="3" id="KW-0812">Transmembrane</keyword>
<reference evidence="5" key="1">
    <citation type="submission" date="2016-11" db="EMBL/GenBank/DDBJ databases">
        <title>Trade-off between light-utilization and light-protection in marine flavobacteria.</title>
        <authorList>
            <person name="Kumagai Y."/>
            <person name="Yoshizawa S."/>
            <person name="Kogure K."/>
        </authorList>
    </citation>
    <scope>NUCLEOTIDE SEQUENCE [LARGE SCALE GENOMIC DNA]</scope>
    <source>
        <strain evidence="5">SG-18</strain>
    </source>
</reference>
<keyword evidence="5" id="KW-1185">Reference proteome</keyword>
<feature type="region of interest" description="Disordered" evidence="2">
    <location>
        <begin position="1"/>
        <end position="21"/>
    </location>
</feature>
<dbReference type="Proteomes" id="UP000239366">
    <property type="component" value="Unassembled WGS sequence"/>
</dbReference>
<keyword evidence="1" id="KW-0802">TPR repeat</keyword>
<dbReference type="Gene3D" id="1.25.40.10">
    <property type="entry name" value="Tetratricopeptide repeat domain"/>
    <property type="match status" value="2"/>
</dbReference>
<dbReference type="SUPFAM" id="SSF48452">
    <property type="entry name" value="TPR-like"/>
    <property type="match status" value="1"/>
</dbReference>
<evidence type="ECO:0000256" key="3">
    <source>
        <dbReference type="SAM" id="Phobius"/>
    </source>
</evidence>
<dbReference type="RefSeq" id="WP_105000338.1">
    <property type="nucleotide sequence ID" value="NZ_MQVX01000001.1"/>
</dbReference>
<dbReference type="Pfam" id="PF13432">
    <property type="entry name" value="TPR_16"/>
    <property type="match status" value="1"/>
</dbReference>
<protein>
    <submittedName>
        <fullName evidence="4">Uncharacterized protein</fullName>
    </submittedName>
</protein>
<comment type="caution">
    <text evidence="4">The sequence shown here is derived from an EMBL/GenBank/DDBJ whole genome shotgun (WGS) entry which is preliminary data.</text>
</comment>
<sequence>MATYKKRGYKPKTKEEKVEIEEQNSTTAEVFSTLDESASKTEEWVSKNQNFILIGIGVIAVAVLGYIGFTQWIQNPKEELAANDLYYPQQYFEQAFQNPGIKDSLLQLSLDGADGKFGLIEIIEEYPGTKAADLARYSAGMAHLELDNYQEAISYLEQYSSSDDTFGALAKGGIGDAFAELGQADDALDYYEKAASHSTNDFTTPRFLYKAAVLAIENDKLDRALPYLTRIQEEFPKSDEAANVKALIAFVETKS</sequence>
<name>A0A2S7T470_9FLAO</name>
<gene>
    <name evidence="4" type="ORF">BST99_02155</name>
</gene>
<feature type="compositionally biased region" description="Basic residues" evidence="2">
    <location>
        <begin position="1"/>
        <end position="11"/>
    </location>
</feature>
<feature type="repeat" description="TPR" evidence="1">
    <location>
        <begin position="168"/>
        <end position="201"/>
    </location>
</feature>
<dbReference type="AlphaFoldDB" id="A0A2S7T470"/>
<accession>A0A2S7T470</accession>
<dbReference type="OrthoDB" id="9808622at2"/>
<dbReference type="Pfam" id="PF13174">
    <property type="entry name" value="TPR_6"/>
    <property type="match status" value="1"/>
</dbReference>
<dbReference type="PROSITE" id="PS50005">
    <property type="entry name" value="TPR"/>
    <property type="match status" value="1"/>
</dbReference>